<protein>
    <submittedName>
        <fullName evidence="3">DUF4136 domain-containing protein</fullName>
    </submittedName>
</protein>
<comment type="caution">
    <text evidence="3">The sequence shown here is derived from an EMBL/GenBank/DDBJ whole genome shotgun (WGS) entry which is preliminary data.</text>
</comment>
<dbReference type="OrthoDB" id="329837at2"/>
<gene>
    <name evidence="3" type="ORF">E8M12_15070</name>
</gene>
<dbReference type="PROSITE" id="PS51257">
    <property type="entry name" value="PROKAR_LIPOPROTEIN"/>
    <property type="match status" value="1"/>
</dbReference>
<evidence type="ECO:0000256" key="1">
    <source>
        <dbReference type="SAM" id="SignalP"/>
    </source>
</evidence>
<evidence type="ECO:0000313" key="4">
    <source>
        <dbReference type="Proteomes" id="UP000307999"/>
    </source>
</evidence>
<accession>A0A4U1B280</accession>
<dbReference type="Pfam" id="PF13590">
    <property type="entry name" value="DUF4136"/>
    <property type="match status" value="1"/>
</dbReference>
<keyword evidence="4" id="KW-1185">Reference proteome</keyword>
<reference evidence="3 4" key="1">
    <citation type="submission" date="2019-04" db="EMBL/GenBank/DDBJ databases">
        <title>Thalassotalea guangxiensis sp. nov., isolated from sediment of the coastal wetland.</title>
        <authorList>
            <person name="Zheng S."/>
            <person name="Zhang D."/>
        </authorList>
    </citation>
    <scope>NUCLEOTIDE SEQUENCE [LARGE SCALE GENOMIC DNA]</scope>
    <source>
        <strain evidence="3 4">ZS-4</strain>
    </source>
</reference>
<name>A0A4U1B280_9GAMM</name>
<feature type="domain" description="DUF4136" evidence="2">
    <location>
        <begin position="34"/>
        <end position="178"/>
    </location>
</feature>
<sequence>MKVIPMVNLKFLFIAALLSLSACSSVNDDIEVISEADPKVDFIGYETFAWMGSAVIAFDEQGQWEPPGFDADKEVKFYIDRELRAREMSEDSYNPDMLVTFVAGVDMDNIEEINHDDSNLAGLENVPKAALVIVFFDAQTGQPIWYGAAEGEVQQNQTVMESKQRLDYAVTEIMAKFPK</sequence>
<feature type="chain" id="PRO_5020970936" evidence="1">
    <location>
        <begin position="25"/>
        <end position="179"/>
    </location>
</feature>
<proteinExistence type="predicted"/>
<keyword evidence="1" id="KW-0732">Signal</keyword>
<evidence type="ECO:0000313" key="3">
    <source>
        <dbReference type="EMBL" id="TKB43465.1"/>
    </source>
</evidence>
<dbReference type="Gene3D" id="3.30.160.670">
    <property type="match status" value="1"/>
</dbReference>
<evidence type="ECO:0000259" key="2">
    <source>
        <dbReference type="Pfam" id="PF13590"/>
    </source>
</evidence>
<dbReference type="Proteomes" id="UP000307999">
    <property type="component" value="Unassembled WGS sequence"/>
</dbReference>
<feature type="signal peptide" evidence="1">
    <location>
        <begin position="1"/>
        <end position="24"/>
    </location>
</feature>
<dbReference type="AlphaFoldDB" id="A0A4U1B280"/>
<dbReference type="EMBL" id="SWDB01000038">
    <property type="protein sequence ID" value="TKB43465.1"/>
    <property type="molecule type" value="Genomic_DNA"/>
</dbReference>
<organism evidence="3 4">
    <name type="scientific">Thalassotalea mangrovi</name>
    <dbReference type="NCBI Taxonomy" id="2572245"/>
    <lineage>
        <taxon>Bacteria</taxon>
        <taxon>Pseudomonadati</taxon>
        <taxon>Pseudomonadota</taxon>
        <taxon>Gammaproteobacteria</taxon>
        <taxon>Alteromonadales</taxon>
        <taxon>Colwelliaceae</taxon>
        <taxon>Thalassotalea</taxon>
    </lineage>
</organism>
<dbReference type="InterPro" id="IPR025411">
    <property type="entry name" value="DUF4136"/>
</dbReference>